<dbReference type="HOGENOM" id="CLU_023842_2_0_2"/>
<evidence type="ECO:0000256" key="4">
    <source>
        <dbReference type="ARBA" id="ARBA00048988"/>
    </source>
</evidence>
<proteinExistence type="inferred from homology"/>
<dbReference type="KEGG" id="hbu:Hbut_1191"/>
<organism evidence="6 7">
    <name type="scientific">Hyperthermus butylicus (strain DSM 5456 / JCM 9403 / PLM1-5)</name>
    <dbReference type="NCBI Taxonomy" id="415426"/>
    <lineage>
        <taxon>Archaea</taxon>
        <taxon>Thermoproteota</taxon>
        <taxon>Thermoprotei</taxon>
        <taxon>Desulfurococcales</taxon>
        <taxon>Pyrodictiaceae</taxon>
        <taxon>Hyperthermus</taxon>
    </lineage>
</organism>
<dbReference type="InterPro" id="IPR002789">
    <property type="entry name" value="HerA_central"/>
</dbReference>
<dbReference type="STRING" id="415426.Hbut_1191"/>
<dbReference type="EnsemblBacteria" id="ABM81025">
    <property type="protein sequence ID" value="ABM81025"/>
    <property type="gene ID" value="Hbut_1191"/>
</dbReference>
<gene>
    <name evidence="6" type="ordered locus">Hbut_1191</name>
</gene>
<evidence type="ECO:0000256" key="3">
    <source>
        <dbReference type="ARBA" id="ARBA00048954"/>
    </source>
</evidence>
<keyword evidence="7" id="KW-1185">Reference proteome</keyword>
<dbReference type="GO" id="GO:0043139">
    <property type="term" value="F:5'-3' DNA helicase activity"/>
    <property type="evidence" value="ECO:0007669"/>
    <property type="project" value="UniProtKB-EC"/>
</dbReference>
<dbReference type="SUPFAM" id="SSF52540">
    <property type="entry name" value="P-loop containing nucleoside triphosphate hydrolases"/>
    <property type="match status" value="1"/>
</dbReference>
<evidence type="ECO:0000256" key="1">
    <source>
        <dbReference type="ARBA" id="ARBA00007816"/>
    </source>
</evidence>
<dbReference type="Pfam" id="PF01935">
    <property type="entry name" value="DUF87"/>
    <property type="match status" value="1"/>
</dbReference>
<evidence type="ECO:0000313" key="6">
    <source>
        <dbReference type="EMBL" id="ABM81025.1"/>
    </source>
</evidence>
<dbReference type="RefSeq" id="WP_011822343.1">
    <property type="nucleotide sequence ID" value="NC_008818.1"/>
</dbReference>
<reference evidence="6 7" key="1">
    <citation type="journal article" date="2007" name="Archaea">
        <title>The genome of Hyperthermus butylicus: a sulfur-reducing, peptide fermenting, neutrophilic Crenarchaeote growing up to 108 degrees C.</title>
        <authorList>
            <person name="Brugger K."/>
            <person name="Chen L."/>
            <person name="Stark M."/>
            <person name="Zibat A."/>
            <person name="Redder P."/>
            <person name="Ruepp A."/>
            <person name="Awayez M."/>
            <person name="She Q."/>
            <person name="Garrett R.A."/>
            <person name="Klenk H.P."/>
        </authorList>
    </citation>
    <scope>NUCLEOTIDE SEQUENCE [LARGE SCALE GENOMIC DNA]</scope>
    <source>
        <strain evidence="7">DSM 5456 / JCM 9403 / PLM1-5</strain>
    </source>
</reference>
<dbReference type="Gene3D" id="3.40.50.300">
    <property type="entry name" value="P-loop containing nucleotide triphosphate hydrolases"/>
    <property type="match status" value="1"/>
</dbReference>
<dbReference type="GeneID" id="4782775"/>
<dbReference type="eggNOG" id="arCOG00280">
    <property type="taxonomic scope" value="Archaea"/>
</dbReference>
<comment type="similarity">
    <text evidence="1">Belongs to the HerA family.</text>
</comment>
<protein>
    <submittedName>
        <fullName evidence="6">Universally conserved protein</fullName>
    </submittedName>
</protein>
<dbReference type="EMBL" id="CP000493">
    <property type="protein sequence ID" value="ABM81025.1"/>
    <property type="molecule type" value="Genomic_DNA"/>
</dbReference>
<dbReference type="PANTHER" id="PTHR42957">
    <property type="entry name" value="HELICASE MJ1565-RELATED"/>
    <property type="match status" value="1"/>
</dbReference>
<dbReference type="InterPro" id="IPR008571">
    <property type="entry name" value="HerA-like"/>
</dbReference>
<comment type="catalytic activity">
    <reaction evidence="2">
        <text>Couples ATP hydrolysis with the unwinding of duplex DNA by translocating in the 3'-5' direction.</text>
        <dbReference type="EC" id="5.6.2.4"/>
    </reaction>
</comment>
<dbReference type="OrthoDB" id="107033at2157"/>
<dbReference type="GO" id="GO:0043138">
    <property type="term" value="F:3'-5' DNA helicase activity"/>
    <property type="evidence" value="ECO:0007669"/>
    <property type="project" value="UniProtKB-EC"/>
</dbReference>
<dbReference type="InterPro" id="IPR027417">
    <property type="entry name" value="P-loop_NTPase"/>
</dbReference>
<accession>A2BM14</accession>
<name>A2BM14_HYPBU</name>
<comment type="catalytic activity">
    <reaction evidence="3">
        <text>ATP + H2O = ADP + phosphate + H(+)</text>
        <dbReference type="Rhea" id="RHEA:13065"/>
        <dbReference type="ChEBI" id="CHEBI:15377"/>
        <dbReference type="ChEBI" id="CHEBI:15378"/>
        <dbReference type="ChEBI" id="CHEBI:30616"/>
        <dbReference type="ChEBI" id="CHEBI:43474"/>
        <dbReference type="ChEBI" id="CHEBI:456216"/>
        <dbReference type="EC" id="5.6.2.3"/>
    </reaction>
</comment>
<sequence>MSRQQPGEVVGFTIDNATPSIVRFVSTNPPPIGDYVVVESPEGYVLGLVERVGTKSMTLAFMSTAFDPRLIERLGDELRGDVYFECIARLLGRLEDLKLPRLPPLPGARVYKAPRAVLEKVFGGKEPYYIRLGVLASRPDVQVNVNVNMLVTRHTAILAITGAGKSNTVAVIVDRLVRIGGTVVILDFHGEYLASNLGGGRVNIIEPRLNPRHLSIAELMTLLGIEHRFYNQERVLRKALRRLEQRSVHTKGFLDELAEELEKLGTSRREEVTAINAVINKIESVKDRYSDILDDEAADIVARIRPGYANVVDLSRLDRDAIDVTASHLLRKVLWERKLHKLGVKSRLPYPILIVVEEAHILAPKDEDTLSKYWLARIAREGRKFGVGLMLVSQRPKTLDPDILSQANNLIVLRIVEPSDQRYIQAASESLTDDLVEQLPALNTGEAIVIGPLIRVPALVKIDKYPGPLGGSDIDVVAEWQNHMSQESEAEESTIEDVLSNLM</sequence>
<feature type="domain" description="Helicase HerA central" evidence="5">
    <location>
        <begin position="130"/>
        <end position="333"/>
    </location>
</feature>
<comment type="catalytic activity">
    <reaction evidence="4">
        <text>ATP + H2O = ADP + phosphate + H(+)</text>
        <dbReference type="Rhea" id="RHEA:13065"/>
        <dbReference type="ChEBI" id="CHEBI:15377"/>
        <dbReference type="ChEBI" id="CHEBI:15378"/>
        <dbReference type="ChEBI" id="CHEBI:30616"/>
        <dbReference type="ChEBI" id="CHEBI:43474"/>
        <dbReference type="ChEBI" id="CHEBI:456216"/>
        <dbReference type="EC" id="5.6.2.4"/>
    </reaction>
</comment>
<evidence type="ECO:0000313" key="7">
    <source>
        <dbReference type="Proteomes" id="UP000002593"/>
    </source>
</evidence>
<dbReference type="AlphaFoldDB" id="A2BM14"/>
<evidence type="ECO:0000259" key="5">
    <source>
        <dbReference type="Pfam" id="PF01935"/>
    </source>
</evidence>
<dbReference type="Proteomes" id="UP000002593">
    <property type="component" value="Chromosome"/>
</dbReference>
<evidence type="ECO:0000256" key="2">
    <source>
        <dbReference type="ARBA" id="ARBA00034617"/>
    </source>
</evidence>
<dbReference type="PANTHER" id="PTHR42957:SF1">
    <property type="entry name" value="HELICASE MJ1565-RELATED"/>
    <property type="match status" value="1"/>
</dbReference>